<organism evidence="1 8">
    <name type="scientific">Phytophthora fragariae</name>
    <dbReference type="NCBI Taxonomy" id="53985"/>
    <lineage>
        <taxon>Eukaryota</taxon>
        <taxon>Sar</taxon>
        <taxon>Stramenopiles</taxon>
        <taxon>Oomycota</taxon>
        <taxon>Peronosporomycetes</taxon>
        <taxon>Peronosporales</taxon>
        <taxon>Peronosporaceae</taxon>
        <taxon>Phytophthora</taxon>
    </lineage>
</organism>
<dbReference type="EMBL" id="QXGA01000794">
    <property type="protein sequence ID" value="KAE9141037.1"/>
    <property type="molecule type" value="Genomic_DNA"/>
</dbReference>
<dbReference type="PANTHER" id="PTHR34615">
    <property type="entry name" value="PX DOMAIN-CONTAINING PROTEIN"/>
    <property type="match status" value="1"/>
</dbReference>
<dbReference type="Proteomes" id="UP000460718">
    <property type="component" value="Unassembled WGS sequence"/>
</dbReference>
<dbReference type="EMBL" id="QXGF01000896">
    <property type="protein sequence ID" value="KAE8934542.1"/>
    <property type="molecule type" value="Genomic_DNA"/>
</dbReference>
<dbReference type="OrthoDB" id="105169at2759"/>
<keyword evidence="9" id="KW-1185">Reference proteome</keyword>
<sequence length="67" mass="7901">MTKHRDCVYKTEALCILLHRLSYSKRLADMRKTFGRSEGALSRIVLQMGKVILLYDVGSWRFNLTFY</sequence>
<dbReference type="Proteomes" id="UP000488956">
    <property type="component" value="Unassembled WGS sequence"/>
</dbReference>
<dbReference type="PANTHER" id="PTHR34615:SF1">
    <property type="entry name" value="PX DOMAIN-CONTAINING PROTEIN"/>
    <property type="match status" value="1"/>
</dbReference>
<dbReference type="Proteomes" id="UP000440732">
    <property type="component" value="Unassembled WGS sequence"/>
</dbReference>
<evidence type="ECO:0000313" key="7">
    <source>
        <dbReference type="EMBL" id="KAE9221310.1"/>
    </source>
</evidence>
<reference evidence="8 9" key="1">
    <citation type="submission" date="2018-08" db="EMBL/GenBank/DDBJ databases">
        <title>Genomic investigation of the strawberry pathogen Phytophthora fragariae indicates pathogenicity is determined by transcriptional variation in three key races.</title>
        <authorList>
            <person name="Adams T.M."/>
            <person name="Armitage A.D."/>
            <person name="Sobczyk M.K."/>
            <person name="Bates H.J."/>
            <person name="Dunwell J.M."/>
            <person name="Nellist C.F."/>
            <person name="Harrison R.J."/>
        </authorList>
    </citation>
    <scope>NUCLEOTIDE SEQUENCE [LARGE SCALE GENOMIC DNA]</scope>
    <source>
        <strain evidence="7 10">BC-1</strain>
        <strain evidence="6 9">NOV-27</strain>
        <strain evidence="5 11">NOV-5</strain>
        <strain evidence="4 12">NOV-71</strain>
        <strain evidence="1 8">NOV-9</strain>
        <strain evidence="3 14">ONT-3</strain>
        <strain evidence="2 13">SCRP245</strain>
    </source>
</reference>
<dbReference type="Proteomes" id="UP000441208">
    <property type="component" value="Unassembled WGS sequence"/>
</dbReference>
<dbReference type="EMBL" id="QXGD01000886">
    <property type="protein sequence ID" value="KAE9221310.1"/>
    <property type="molecule type" value="Genomic_DNA"/>
</dbReference>
<proteinExistence type="predicted"/>
<evidence type="ECO:0000313" key="4">
    <source>
        <dbReference type="EMBL" id="KAE9103318.1"/>
    </source>
</evidence>
<name>A0A6A3EM75_9STRA</name>
<evidence type="ECO:0000313" key="5">
    <source>
        <dbReference type="EMBL" id="KAE9141037.1"/>
    </source>
</evidence>
<evidence type="ECO:0000313" key="8">
    <source>
        <dbReference type="Proteomes" id="UP000429523"/>
    </source>
</evidence>
<dbReference type="EMBL" id="QXFW01000384">
    <property type="protein sequence ID" value="KAE9013990.1"/>
    <property type="molecule type" value="Genomic_DNA"/>
</dbReference>
<dbReference type="EMBL" id="QXGB01000825">
    <property type="protein sequence ID" value="KAE9203416.1"/>
    <property type="molecule type" value="Genomic_DNA"/>
</dbReference>
<dbReference type="Proteomes" id="UP000433483">
    <property type="component" value="Unassembled WGS sequence"/>
</dbReference>
<evidence type="ECO:0000313" key="6">
    <source>
        <dbReference type="EMBL" id="KAE9203416.1"/>
    </source>
</evidence>
<accession>A0A6A3EM75</accession>
<dbReference type="EMBL" id="QXFX01000828">
    <property type="protein sequence ID" value="KAE9103149.1"/>
    <property type="molecule type" value="Genomic_DNA"/>
</dbReference>
<gene>
    <name evidence="7" type="ORF">PF002_g15630</name>
    <name evidence="6" type="ORF">PF005_g14206</name>
    <name evidence="5" type="ORF">PF006_g13383</name>
    <name evidence="4" type="ORF">PF007_g14454</name>
    <name evidence="1" type="ORF">PF009_g15491</name>
    <name evidence="3" type="ORF">PF010_g13844</name>
    <name evidence="2" type="ORF">PF011_g8250</name>
</gene>
<comment type="caution">
    <text evidence="1">The sequence shown here is derived from an EMBL/GenBank/DDBJ whole genome shotgun (WGS) entry which is preliminary data.</text>
</comment>
<dbReference type="Proteomes" id="UP000429523">
    <property type="component" value="Unassembled WGS sequence"/>
</dbReference>
<dbReference type="Proteomes" id="UP000440367">
    <property type="component" value="Unassembled WGS sequence"/>
</dbReference>
<evidence type="ECO:0000313" key="10">
    <source>
        <dbReference type="Proteomes" id="UP000440367"/>
    </source>
</evidence>
<evidence type="ECO:0000313" key="13">
    <source>
        <dbReference type="Proteomes" id="UP000460718"/>
    </source>
</evidence>
<evidence type="ECO:0000313" key="2">
    <source>
        <dbReference type="EMBL" id="KAE9013990.1"/>
    </source>
</evidence>
<evidence type="ECO:0000313" key="1">
    <source>
        <dbReference type="EMBL" id="KAE8934542.1"/>
    </source>
</evidence>
<protein>
    <recommendedName>
        <fullName evidence="15">DDE Tnp4 domain-containing protein</fullName>
    </recommendedName>
</protein>
<evidence type="ECO:0000313" key="14">
    <source>
        <dbReference type="Proteomes" id="UP000488956"/>
    </source>
</evidence>
<evidence type="ECO:0000313" key="3">
    <source>
        <dbReference type="EMBL" id="KAE9103149.1"/>
    </source>
</evidence>
<evidence type="ECO:0000313" key="9">
    <source>
        <dbReference type="Proteomes" id="UP000433483"/>
    </source>
</evidence>
<evidence type="ECO:0008006" key="15">
    <source>
        <dbReference type="Google" id="ProtNLM"/>
    </source>
</evidence>
<dbReference type="AlphaFoldDB" id="A0A6A3EM75"/>
<evidence type="ECO:0000313" key="11">
    <source>
        <dbReference type="Proteomes" id="UP000440732"/>
    </source>
</evidence>
<evidence type="ECO:0000313" key="12">
    <source>
        <dbReference type="Proteomes" id="UP000441208"/>
    </source>
</evidence>
<dbReference type="EMBL" id="QXFZ01000839">
    <property type="protein sequence ID" value="KAE9103318.1"/>
    <property type="molecule type" value="Genomic_DNA"/>
</dbReference>